<organism evidence="2 3">
    <name type="scientific">Mycena chlorophos</name>
    <name type="common">Agaric fungus</name>
    <name type="synonym">Agaricus chlorophos</name>
    <dbReference type="NCBI Taxonomy" id="658473"/>
    <lineage>
        <taxon>Eukaryota</taxon>
        <taxon>Fungi</taxon>
        <taxon>Dikarya</taxon>
        <taxon>Basidiomycota</taxon>
        <taxon>Agaricomycotina</taxon>
        <taxon>Agaricomycetes</taxon>
        <taxon>Agaricomycetidae</taxon>
        <taxon>Agaricales</taxon>
        <taxon>Marasmiineae</taxon>
        <taxon>Mycenaceae</taxon>
        <taxon>Mycena</taxon>
    </lineage>
</organism>
<feature type="chain" id="PRO_5034253846" evidence="1">
    <location>
        <begin position="16"/>
        <end position="295"/>
    </location>
</feature>
<evidence type="ECO:0000313" key="2">
    <source>
        <dbReference type="EMBL" id="KAF7319290.1"/>
    </source>
</evidence>
<dbReference type="EMBL" id="JACAZE010000003">
    <property type="protein sequence ID" value="KAF7319290.1"/>
    <property type="molecule type" value="Genomic_DNA"/>
</dbReference>
<accession>A0A8H6TKL5</accession>
<protein>
    <submittedName>
        <fullName evidence="2">Uncharacterized protein</fullName>
    </submittedName>
</protein>
<proteinExistence type="predicted"/>
<reference evidence="2" key="1">
    <citation type="submission" date="2020-05" db="EMBL/GenBank/DDBJ databases">
        <title>Mycena genomes resolve the evolution of fungal bioluminescence.</title>
        <authorList>
            <person name="Tsai I.J."/>
        </authorList>
    </citation>
    <scope>NUCLEOTIDE SEQUENCE</scope>
    <source>
        <strain evidence="2">110903Hualien_Pintung</strain>
    </source>
</reference>
<keyword evidence="3" id="KW-1185">Reference proteome</keyword>
<comment type="caution">
    <text evidence="2">The sequence shown here is derived from an EMBL/GenBank/DDBJ whole genome shotgun (WGS) entry which is preliminary data.</text>
</comment>
<evidence type="ECO:0000313" key="3">
    <source>
        <dbReference type="Proteomes" id="UP000613580"/>
    </source>
</evidence>
<dbReference type="OrthoDB" id="2885001at2759"/>
<dbReference type="Proteomes" id="UP000613580">
    <property type="component" value="Unassembled WGS sequence"/>
</dbReference>
<dbReference type="AlphaFoldDB" id="A0A8H6TKL5"/>
<sequence length="295" mass="31837">MRLLLFSLFTPLVLAEIPVSYTPSGTRIFSVPKGSHLRQSGSDLNVVAEDGSISHVFENLMRGRPDRGPTKRQSLSVPVDATTSLPDNSTILSFNSTLVVPPLPTTFNSQIMFFTYGVLFDDDGELFLSAGLQYGGTEFQGGPYWTLTIMSESVPQNLFLQSYLGNPIVHPGDVLNMSISVSPISEFGLSGLWEYTLGFNNDPDLTVSQVFQSPAPTSLLFRAQEEGVSQASDYPAGSVLFQDVSLVFNTTTGPSTASVSWTTDTNSTVQPGLEIQVDGNDSQVSQIAIVFPDST</sequence>
<gene>
    <name evidence="2" type="ORF">HMN09_00266500</name>
</gene>
<feature type="signal peptide" evidence="1">
    <location>
        <begin position="1"/>
        <end position="15"/>
    </location>
</feature>
<keyword evidence="1" id="KW-0732">Signal</keyword>
<name>A0A8H6TKL5_MYCCL</name>
<evidence type="ECO:0000256" key="1">
    <source>
        <dbReference type="SAM" id="SignalP"/>
    </source>
</evidence>